<dbReference type="Pfam" id="PF02685">
    <property type="entry name" value="Glucokinase"/>
    <property type="match status" value="1"/>
</dbReference>
<dbReference type="RefSeq" id="WP_305944836.1">
    <property type="nucleotide sequence ID" value="NZ_JAUZVY010000002.1"/>
</dbReference>
<evidence type="ECO:0000256" key="1">
    <source>
        <dbReference type="ARBA" id="ARBA00022679"/>
    </source>
</evidence>
<keyword evidence="3" id="KW-0963">Cytoplasm</keyword>
<dbReference type="NCBIfam" id="TIGR00749">
    <property type="entry name" value="glk"/>
    <property type="match status" value="1"/>
</dbReference>
<organism evidence="5 6">
    <name type="scientific">Alkalimonas delamerensis</name>
    <dbReference type="NCBI Taxonomy" id="265981"/>
    <lineage>
        <taxon>Bacteria</taxon>
        <taxon>Pseudomonadati</taxon>
        <taxon>Pseudomonadota</taxon>
        <taxon>Gammaproteobacteria</taxon>
        <taxon>Alkalimonas</taxon>
    </lineage>
</organism>
<dbReference type="Proteomes" id="UP001236258">
    <property type="component" value="Unassembled WGS sequence"/>
</dbReference>
<keyword evidence="3" id="KW-0547">Nucleotide-binding</keyword>
<feature type="binding site" evidence="3">
    <location>
        <begin position="10"/>
        <end position="15"/>
    </location>
    <ligand>
        <name>ATP</name>
        <dbReference type="ChEBI" id="CHEBI:30616"/>
    </ligand>
</feature>
<dbReference type="InterPro" id="IPR050201">
    <property type="entry name" value="Bacterial_glucokinase"/>
</dbReference>
<gene>
    <name evidence="3" type="primary">glk</name>
    <name evidence="5" type="ORF">Q3O59_06695</name>
</gene>
<dbReference type="InterPro" id="IPR003836">
    <property type="entry name" value="Glucokinase"/>
</dbReference>
<sequence>MAEAKYAIVADIGGTNARFSRVNLQDLSLDKVQVFACADFASLADALQHYREQQQLQLLRDVAIAIACPVQGDEVRMTNFHWQFSIQAMKQQLQLSTLLVMNDFTAVAMCLPVVQQGQSVQIGQGQPQQGKPMAVLGAGTGLGVGHLLPLTSGLYLPLPGEGGHTDWAPVTEQEWVIHQFLAAKYGHVSPERLLSGPGLEDLYLAIADYQQREVEPLSAAAITAAAELGDDAVAVATLDQFFASLGSLAGDLALTLSTAGGVFIGGGIVPRLLPLLERSAFRNRFEQKGRFQAFNQAIPTYVITAEQPGLTGAALYLKQTMTQQTQSD</sequence>
<keyword evidence="3" id="KW-0067">ATP-binding</keyword>
<dbReference type="PANTHER" id="PTHR47690:SF1">
    <property type="entry name" value="GLUCOKINASE"/>
    <property type="match status" value="1"/>
</dbReference>
<dbReference type="HAMAP" id="MF_00524">
    <property type="entry name" value="Glucokinase"/>
    <property type="match status" value="1"/>
</dbReference>
<dbReference type="SUPFAM" id="SSF53067">
    <property type="entry name" value="Actin-like ATPase domain"/>
    <property type="match status" value="1"/>
</dbReference>
<accession>A0ABT9GP32</accession>
<dbReference type="Gene3D" id="3.40.367.20">
    <property type="match status" value="1"/>
</dbReference>
<evidence type="ECO:0000256" key="3">
    <source>
        <dbReference type="HAMAP-Rule" id="MF_00524"/>
    </source>
</evidence>
<dbReference type="GO" id="GO:0004340">
    <property type="term" value="F:glucokinase activity"/>
    <property type="evidence" value="ECO:0007669"/>
    <property type="project" value="UniProtKB-EC"/>
</dbReference>
<dbReference type="InterPro" id="IPR043129">
    <property type="entry name" value="ATPase_NBD"/>
</dbReference>
<dbReference type="PANTHER" id="PTHR47690">
    <property type="entry name" value="GLUCOKINASE"/>
    <property type="match status" value="1"/>
</dbReference>
<evidence type="ECO:0000313" key="5">
    <source>
        <dbReference type="EMBL" id="MDP4528719.1"/>
    </source>
</evidence>
<comment type="similarity">
    <text evidence="3 4">Belongs to the bacterial glucokinase family.</text>
</comment>
<dbReference type="EC" id="2.7.1.2" evidence="3"/>
<dbReference type="EMBL" id="JAUZVY010000002">
    <property type="protein sequence ID" value="MDP4528719.1"/>
    <property type="molecule type" value="Genomic_DNA"/>
</dbReference>
<dbReference type="CDD" id="cd24008">
    <property type="entry name" value="ASKHA_NBD_GLK"/>
    <property type="match status" value="1"/>
</dbReference>
<proteinExistence type="inferred from homology"/>
<keyword evidence="2 3" id="KW-0418">Kinase</keyword>
<comment type="subcellular location">
    <subcellularLocation>
        <location evidence="3">Cytoplasm</location>
    </subcellularLocation>
</comment>
<name>A0ABT9GP32_9GAMM</name>
<keyword evidence="1 3" id="KW-0808">Transferase</keyword>
<dbReference type="Gene3D" id="3.30.420.40">
    <property type="match status" value="1"/>
</dbReference>
<evidence type="ECO:0000256" key="2">
    <source>
        <dbReference type="ARBA" id="ARBA00022777"/>
    </source>
</evidence>
<protein>
    <recommendedName>
        <fullName evidence="3">Glucokinase</fullName>
        <ecNumber evidence="3">2.7.1.2</ecNumber>
    </recommendedName>
    <alternativeName>
        <fullName evidence="3">Glucose kinase</fullName>
    </alternativeName>
</protein>
<comment type="caution">
    <text evidence="5">The sequence shown here is derived from an EMBL/GenBank/DDBJ whole genome shotgun (WGS) entry which is preliminary data.</text>
</comment>
<keyword evidence="3" id="KW-0324">Glycolysis</keyword>
<evidence type="ECO:0000313" key="6">
    <source>
        <dbReference type="Proteomes" id="UP001236258"/>
    </source>
</evidence>
<evidence type="ECO:0000256" key="4">
    <source>
        <dbReference type="RuleBase" id="RU004046"/>
    </source>
</evidence>
<comment type="catalytic activity">
    <reaction evidence="3">
        <text>D-glucose + ATP = D-glucose 6-phosphate + ADP + H(+)</text>
        <dbReference type="Rhea" id="RHEA:17825"/>
        <dbReference type="ChEBI" id="CHEBI:4167"/>
        <dbReference type="ChEBI" id="CHEBI:15378"/>
        <dbReference type="ChEBI" id="CHEBI:30616"/>
        <dbReference type="ChEBI" id="CHEBI:61548"/>
        <dbReference type="ChEBI" id="CHEBI:456216"/>
        <dbReference type="EC" id="2.7.1.2"/>
    </reaction>
</comment>
<reference evidence="5 6" key="1">
    <citation type="submission" date="2023-08" db="EMBL/GenBank/DDBJ databases">
        <authorList>
            <person name="Joshi A."/>
            <person name="Thite S."/>
        </authorList>
    </citation>
    <scope>NUCLEOTIDE SEQUENCE [LARGE SCALE GENOMIC DNA]</scope>
    <source>
        <strain evidence="5 6">1E1</strain>
    </source>
</reference>
<dbReference type="NCBIfam" id="NF001416">
    <property type="entry name" value="PRK00292.1-3"/>
    <property type="match status" value="1"/>
</dbReference>
<keyword evidence="6" id="KW-1185">Reference proteome</keyword>